<proteinExistence type="predicted"/>
<evidence type="ECO:0000313" key="3">
    <source>
        <dbReference type="Proteomes" id="UP001314903"/>
    </source>
</evidence>
<dbReference type="InterPro" id="IPR016181">
    <property type="entry name" value="Acyl_CoA_acyltransferase"/>
</dbReference>
<accession>A0ABS4KLJ6</accession>
<dbReference type="EMBL" id="JAGGLI010000035">
    <property type="protein sequence ID" value="MBP2028664.1"/>
    <property type="molecule type" value="Genomic_DNA"/>
</dbReference>
<dbReference type="Gene3D" id="3.40.630.30">
    <property type="match status" value="1"/>
</dbReference>
<protein>
    <submittedName>
        <fullName evidence="2">GNAT superfamily N-acetyltransferase</fullName>
    </submittedName>
</protein>
<keyword evidence="3" id="KW-1185">Reference proteome</keyword>
<dbReference type="PROSITE" id="PS51186">
    <property type="entry name" value="GNAT"/>
    <property type="match status" value="1"/>
</dbReference>
<evidence type="ECO:0000259" key="1">
    <source>
        <dbReference type="PROSITE" id="PS51186"/>
    </source>
</evidence>
<evidence type="ECO:0000313" key="2">
    <source>
        <dbReference type="EMBL" id="MBP2028664.1"/>
    </source>
</evidence>
<dbReference type="Pfam" id="PF00583">
    <property type="entry name" value="Acetyltransf_1"/>
    <property type="match status" value="1"/>
</dbReference>
<dbReference type="CDD" id="cd04301">
    <property type="entry name" value="NAT_SF"/>
    <property type="match status" value="1"/>
</dbReference>
<dbReference type="Proteomes" id="UP001314903">
    <property type="component" value="Unassembled WGS sequence"/>
</dbReference>
<dbReference type="InterPro" id="IPR000182">
    <property type="entry name" value="GNAT_dom"/>
</dbReference>
<feature type="domain" description="N-acetyltransferase" evidence="1">
    <location>
        <begin position="20"/>
        <end position="175"/>
    </location>
</feature>
<organism evidence="2 3">
    <name type="scientific">Acetoanaerobium pronyense</name>
    <dbReference type="NCBI Taxonomy" id="1482736"/>
    <lineage>
        <taxon>Bacteria</taxon>
        <taxon>Bacillati</taxon>
        <taxon>Bacillota</taxon>
        <taxon>Clostridia</taxon>
        <taxon>Peptostreptococcales</taxon>
        <taxon>Filifactoraceae</taxon>
        <taxon>Acetoanaerobium</taxon>
    </lineage>
</organism>
<comment type="caution">
    <text evidence="2">The sequence shown here is derived from an EMBL/GenBank/DDBJ whole genome shotgun (WGS) entry which is preliminary data.</text>
</comment>
<reference evidence="2 3" key="1">
    <citation type="submission" date="2021-03" db="EMBL/GenBank/DDBJ databases">
        <title>Genomic Encyclopedia of Type Strains, Phase IV (KMG-IV): sequencing the most valuable type-strain genomes for metagenomic binning, comparative biology and taxonomic classification.</title>
        <authorList>
            <person name="Goeker M."/>
        </authorList>
    </citation>
    <scope>NUCLEOTIDE SEQUENCE [LARGE SCALE GENOMIC DNA]</scope>
    <source>
        <strain evidence="2 3">DSM 27512</strain>
    </source>
</reference>
<dbReference type="SUPFAM" id="SSF55729">
    <property type="entry name" value="Acyl-CoA N-acyltransferases (Nat)"/>
    <property type="match status" value="1"/>
</dbReference>
<dbReference type="RefSeq" id="WP_209661724.1">
    <property type="nucleotide sequence ID" value="NZ_JAGGLI010000035.1"/>
</dbReference>
<sequence length="181" mass="20746">MEIIKPEIEHFESVCEIYSLSIRDAFEKEGLGDLEETISEEINHKKESLLNYLKGDIYNKKYLIAVNGDDIVGTISFGPCGKQIKDCTDENFPAQIELGGLYIKPSFQNQGIGSSLINKMIKEMKNMGIHIFSCDSGYKRAQKRWIRKFGEPYLVAKDYWGEDGDHMIWLCKTGDFINEED</sequence>
<name>A0ABS4KLJ6_9FIRM</name>
<gene>
    <name evidence="2" type="ORF">J2Z35_002494</name>
</gene>